<evidence type="ECO:0000256" key="1">
    <source>
        <dbReference type="SAM" id="MobiDB-lite"/>
    </source>
</evidence>
<feature type="region of interest" description="Disordered" evidence="1">
    <location>
        <begin position="1"/>
        <end position="89"/>
    </location>
</feature>
<name>A0A832EIQ4_9BACT</name>
<dbReference type="PROSITE" id="PS50828">
    <property type="entry name" value="SMR"/>
    <property type="match status" value="1"/>
</dbReference>
<sequence>MKGGLDSCPRCIRRQTSRSGAMSRKRKKNTPPSPSIHGKTSPAHEQGFYTPFSCLDQYGKRKTRRSSARDLVRESEAPPHSSKDASSGDERLFWEAMADVRPLPHDARERVPPGGPTGGFPRFSVREDWEVLTHLADLVSGESRFSVHYSDEYMDGAVVGLAPTVLKRLRNGDFSYQDHVDLHGLTRQEAHDRVTDFILRSHARGVRCVLVICGRGLNSQGKEPVLKRELVTWMTRAPLKRLVLAFASARTWDGGAGAVYVLLRRRKGKAPVRTPAL</sequence>
<reference evidence="3" key="1">
    <citation type="journal article" date="2020" name="mSystems">
        <title>Genome- and Community-Level Interaction Insights into Carbon Utilization and Element Cycling Functions of Hydrothermarchaeota in Hydrothermal Sediment.</title>
        <authorList>
            <person name="Zhou Z."/>
            <person name="Liu Y."/>
            <person name="Xu W."/>
            <person name="Pan J."/>
            <person name="Luo Z.H."/>
            <person name="Li M."/>
        </authorList>
    </citation>
    <scope>NUCLEOTIDE SEQUENCE [LARGE SCALE GENOMIC DNA]</scope>
    <source>
        <strain evidence="3">SpSt-456</strain>
    </source>
</reference>
<dbReference type="SUPFAM" id="SSF160443">
    <property type="entry name" value="SMR domain-like"/>
    <property type="match status" value="1"/>
</dbReference>
<dbReference type="InterPro" id="IPR036063">
    <property type="entry name" value="Smr_dom_sf"/>
</dbReference>
<dbReference type="PANTHER" id="PTHR35562">
    <property type="entry name" value="DNA ENDONUCLEASE SMRA-RELATED"/>
    <property type="match status" value="1"/>
</dbReference>
<dbReference type="EMBL" id="DSTK01000009">
    <property type="protein sequence ID" value="HFK96173.1"/>
    <property type="molecule type" value="Genomic_DNA"/>
</dbReference>
<dbReference type="InterPro" id="IPR002625">
    <property type="entry name" value="Smr_dom"/>
</dbReference>
<feature type="compositionally biased region" description="Basic and acidic residues" evidence="1">
    <location>
        <begin position="67"/>
        <end position="89"/>
    </location>
</feature>
<dbReference type="AlphaFoldDB" id="A0A832EIQ4"/>
<accession>A0A832EIQ4</accession>
<gene>
    <name evidence="3" type="ORF">ENS06_02475</name>
</gene>
<protein>
    <submittedName>
        <fullName evidence="3">DNA mismatch repair protein MutS</fullName>
    </submittedName>
</protein>
<feature type="domain" description="Smr" evidence="2">
    <location>
        <begin position="180"/>
        <end position="264"/>
    </location>
</feature>
<proteinExistence type="predicted"/>
<organism evidence="3">
    <name type="scientific">Desulfacinum infernum</name>
    <dbReference type="NCBI Taxonomy" id="35837"/>
    <lineage>
        <taxon>Bacteria</taxon>
        <taxon>Pseudomonadati</taxon>
        <taxon>Thermodesulfobacteriota</taxon>
        <taxon>Syntrophobacteria</taxon>
        <taxon>Syntrophobacterales</taxon>
        <taxon>Syntrophobacteraceae</taxon>
        <taxon>Desulfacinum</taxon>
    </lineage>
</organism>
<dbReference type="PANTHER" id="PTHR35562:SF2">
    <property type="entry name" value="DNA ENDONUCLEASE SMRA-RELATED"/>
    <property type="match status" value="1"/>
</dbReference>
<evidence type="ECO:0000259" key="2">
    <source>
        <dbReference type="PROSITE" id="PS50828"/>
    </source>
</evidence>
<comment type="caution">
    <text evidence="3">The sequence shown here is derived from an EMBL/GenBank/DDBJ whole genome shotgun (WGS) entry which is preliminary data.</text>
</comment>
<dbReference type="SMART" id="SM00463">
    <property type="entry name" value="SMR"/>
    <property type="match status" value="1"/>
</dbReference>
<dbReference type="Pfam" id="PF01713">
    <property type="entry name" value="Smr"/>
    <property type="match status" value="1"/>
</dbReference>
<dbReference type="Gene3D" id="3.30.1370.110">
    <property type="match status" value="1"/>
</dbReference>
<evidence type="ECO:0000313" key="3">
    <source>
        <dbReference type="EMBL" id="HFK96173.1"/>
    </source>
</evidence>